<evidence type="ECO:0000313" key="7">
    <source>
        <dbReference type="Proteomes" id="UP000515202"/>
    </source>
</evidence>
<dbReference type="Pfam" id="PF10363">
    <property type="entry name" value="RTP1_C1"/>
    <property type="match status" value="1"/>
</dbReference>
<dbReference type="InterPro" id="IPR057407">
    <property type="entry name" value="HEAT_TANGO6"/>
</dbReference>
<protein>
    <submittedName>
        <fullName evidence="8">Transport and Golgi organization protein 6 homolog</fullName>
    </submittedName>
</protein>
<dbReference type="Pfam" id="PF10304">
    <property type="entry name" value="RTP1_C2"/>
    <property type="match status" value="1"/>
</dbReference>
<feature type="domain" description="TANGO6 HEAT repeat" evidence="5">
    <location>
        <begin position="339"/>
        <end position="564"/>
    </location>
</feature>
<feature type="region of interest" description="Disordered" evidence="2">
    <location>
        <begin position="742"/>
        <end position="806"/>
    </location>
</feature>
<feature type="domain" description="RNA polymerase II assembly factor Rtp1 C-terminal" evidence="3">
    <location>
        <begin position="1015"/>
        <end position="1047"/>
    </location>
</feature>
<dbReference type="InterPro" id="IPR019451">
    <property type="entry name" value="Rtp1_C1"/>
</dbReference>
<evidence type="ECO:0000259" key="4">
    <source>
        <dbReference type="Pfam" id="PF10363"/>
    </source>
</evidence>
<dbReference type="GO" id="GO:0009306">
    <property type="term" value="P:protein secretion"/>
    <property type="evidence" value="ECO:0007669"/>
    <property type="project" value="TreeGrafter"/>
</dbReference>
<feature type="compositionally biased region" description="Basic and acidic residues" evidence="2">
    <location>
        <begin position="747"/>
        <end position="774"/>
    </location>
</feature>
<dbReference type="PANTHER" id="PTHR20959:SF1">
    <property type="entry name" value="TRANSPORT AND GOLGI ORGANIZATION PROTEIN 6 HOMOLOG"/>
    <property type="match status" value="1"/>
</dbReference>
<dbReference type="Pfam" id="PF25267">
    <property type="entry name" value="TANGO6_N"/>
    <property type="match status" value="1"/>
</dbReference>
<dbReference type="GeneID" id="105305778"/>
<feature type="domain" description="TANGO6 N-terminal" evidence="6">
    <location>
        <begin position="55"/>
        <end position="331"/>
    </location>
</feature>
<sequence length="1067" mass="117407">MPLAPPLTLCASCQAQYGGGLGPPRPLSGFQVARSTPVMAASSQAVGSGALEICDLERILEALKLLLSPGGSGSSSLQITKHDVLLATLKSNLSALEDKFLKDPQWKKLQLLKDEIAKKEEWPQNSVDVTWSFTSQTLLLLLCLKETMIHLAADFNPGKPNPRTPEAAPALSPDTLSISQQKTVQSVLQFVVTLGVCPYLMPGVGVPLRCRTEFGTVVQDVVCLDAAPSASQRLYTSCQVLLNVAQHASLGSLIFCRHFGDIAAGLCQLGFCPTKRKPLKPEEEVLTEEERALSREALRDILDQVYQPLAVRELLILQGGPSQVFRPGSSSGAAGGSDAEAVAADWKKCDLIAKILASCPQQSLSPENYYKDICPQVLDLFHFQDELTARQFQRVATTTFITMSRERPQLAAKYLLQPVLAPLHRCLNIAGKGGCLVYVVGNEPLTVLVDSLLPVLGALFSLYCFTKHSVSHIRSLCQEILLWILGKLERKKAIASLKGFAGLDKSVPSLHSLCQFRAATQGGIMITIKEAICDEDEDEALYQKVSSEQCQVEYIGDLLSYCQECGLAGDFFIFCLKELTHVAVENEAELKTEPFSSKSLLELEQHHALLVEGQEQKLLVLQLMAVLCERMSEQIFTNVTQVVDFVAATLHRACASLAHQTESTVESQTLSMSMGLVAVMLGGAVQLKSGDFAVLKQLLPLLEKVSNIYPDPVIQELAVDLRITISTHGAFSTEAVSVAAQSTLNKKHPEGKTERQQQTNHERYTDMSHSHLEQQKANQTGLKSDAPFTSQDVSEPGTTTNQKSGSITTEQLQEVLLSAYDPQIPTRAAALRTLSCWIEQRETRALEVQEKLLKIFLENLEHEDTFVYLSAIQGVALLSDAYPEKILLGLLAQYDSGNNKHTPETRMKVGEVLMRIVRTLGDMVSKYREPLIHTFLRGVRDPDSAHRASSLSNLGELCQRLDFLLGSVVHEVTACLIAVAKTDHEVQVRRAAIHVIVLLLRGLSQKATEVLRDVLKDLYHLLKHVVHLEPDDVAKVHAQLALEELDEIMRNFLFPPQKLEKKIMVLP</sequence>
<dbReference type="InterPro" id="IPR016024">
    <property type="entry name" value="ARM-type_fold"/>
</dbReference>
<dbReference type="InterPro" id="IPR057347">
    <property type="entry name" value="TANGO6_N"/>
</dbReference>
<dbReference type="Proteomes" id="UP000515202">
    <property type="component" value="Unplaced"/>
</dbReference>
<proteinExistence type="inferred from homology"/>
<name>A0A6P3RBY6_PTEVA</name>
<dbReference type="Pfam" id="PF23565">
    <property type="entry name" value="ARM_TANGO6"/>
    <property type="match status" value="1"/>
</dbReference>
<dbReference type="InterPro" id="IPR019414">
    <property type="entry name" value="Rtp1_C2"/>
</dbReference>
<dbReference type="KEGG" id="pvp:105305778"/>
<evidence type="ECO:0000259" key="5">
    <source>
        <dbReference type="Pfam" id="PF23565"/>
    </source>
</evidence>
<gene>
    <name evidence="8" type="primary">TANGO6</name>
</gene>
<dbReference type="RefSeq" id="XP_011378882.1">
    <property type="nucleotide sequence ID" value="XM_011380580.2"/>
</dbReference>
<comment type="similarity">
    <text evidence="1">Belongs to the Tango6 family.</text>
</comment>
<dbReference type="CTD" id="79613"/>
<dbReference type="FunFam" id="1.25.10.10:FF:000429">
    <property type="entry name" value="Transport and golgi organization 6 homolog"/>
    <property type="match status" value="1"/>
</dbReference>
<evidence type="ECO:0000256" key="2">
    <source>
        <dbReference type="SAM" id="MobiDB-lite"/>
    </source>
</evidence>
<dbReference type="PANTHER" id="PTHR20959">
    <property type="entry name" value="TRANSPORT AND GOLGI ORGANIZATION PROTEIN 6 FAMILY MEMBER"/>
    <property type="match status" value="1"/>
</dbReference>
<dbReference type="OrthoDB" id="39591at2759"/>
<dbReference type="Gene3D" id="1.25.10.10">
    <property type="entry name" value="Leucine-rich Repeat Variant"/>
    <property type="match status" value="1"/>
</dbReference>
<organism evidence="7 8">
    <name type="scientific">Pteropus vampyrus</name>
    <name type="common">Large flying fox</name>
    <dbReference type="NCBI Taxonomy" id="132908"/>
    <lineage>
        <taxon>Eukaryota</taxon>
        <taxon>Metazoa</taxon>
        <taxon>Chordata</taxon>
        <taxon>Craniata</taxon>
        <taxon>Vertebrata</taxon>
        <taxon>Euteleostomi</taxon>
        <taxon>Mammalia</taxon>
        <taxon>Eutheria</taxon>
        <taxon>Laurasiatheria</taxon>
        <taxon>Chiroptera</taxon>
        <taxon>Yinpterochiroptera</taxon>
        <taxon>Pteropodoidea</taxon>
        <taxon>Pteropodidae</taxon>
        <taxon>Pteropodinae</taxon>
        <taxon>Pteropus</taxon>
    </lineage>
</organism>
<evidence type="ECO:0000259" key="3">
    <source>
        <dbReference type="Pfam" id="PF10304"/>
    </source>
</evidence>
<feature type="compositionally biased region" description="Polar residues" evidence="2">
    <location>
        <begin position="775"/>
        <end position="806"/>
    </location>
</feature>
<dbReference type="SUPFAM" id="SSF48371">
    <property type="entry name" value="ARM repeat"/>
    <property type="match status" value="1"/>
</dbReference>
<feature type="domain" description="RNA polymerase II assembly factor Rtp1 C-terminal" evidence="4">
    <location>
        <begin position="812"/>
        <end position="923"/>
    </location>
</feature>
<evidence type="ECO:0000259" key="6">
    <source>
        <dbReference type="Pfam" id="PF25267"/>
    </source>
</evidence>
<dbReference type="InterPro" id="IPR039600">
    <property type="entry name" value="TANGO6/Rtp1"/>
</dbReference>
<reference evidence="8" key="1">
    <citation type="submission" date="2025-08" db="UniProtKB">
        <authorList>
            <consortium name="RefSeq"/>
        </authorList>
    </citation>
    <scope>IDENTIFICATION</scope>
    <source>
        <tissue evidence="8">Kidney</tissue>
    </source>
</reference>
<dbReference type="AlphaFoldDB" id="A0A6P3RBY6"/>
<evidence type="ECO:0000256" key="1">
    <source>
        <dbReference type="ARBA" id="ARBA00005724"/>
    </source>
</evidence>
<keyword evidence="7" id="KW-1185">Reference proteome</keyword>
<evidence type="ECO:0000313" key="8">
    <source>
        <dbReference type="RefSeq" id="XP_011378882.1"/>
    </source>
</evidence>
<accession>A0A6P3RBY6</accession>
<dbReference type="InterPro" id="IPR011989">
    <property type="entry name" value="ARM-like"/>
</dbReference>